<dbReference type="RefSeq" id="XP_041555419.1">
    <property type="nucleotide sequence ID" value="XM_041702656.1"/>
</dbReference>
<dbReference type="AlphaFoldDB" id="A0A7R7XKM7"/>
<evidence type="ECO:0000256" key="1">
    <source>
        <dbReference type="ARBA" id="ARBA00000966"/>
    </source>
</evidence>
<evidence type="ECO:0000256" key="8">
    <source>
        <dbReference type="ARBA" id="ARBA00023326"/>
    </source>
</evidence>
<keyword evidence="13" id="KW-1185">Reference proteome</keyword>
<evidence type="ECO:0000256" key="10">
    <source>
        <dbReference type="RuleBase" id="RU361164"/>
    </source>
</evidence>
<sequence>MAPILSTLSLALTGLPLLSLAQQIGTPENRPLLTTWHCTARNGCSKQSTSVVLDAATHSIHALDDPSTSCTTSSGSLDPTLCPDKQTCASNCVIDGITDYAAHGVETNGGVLKLTQYKNVNGTLNSVSPRVYLLSESNQTTGAGTKAGAEEYTAPSLLNQEFTFTVDVSALPCGMNGALYLSEMSHTGGRSSELNPAGASYGTGYCDAQCYVTPWINGAGNVAENGACCNEMDIWEANSRATGLTPHPCIYNDGTGTVEEGVYECTDDAECNGPTGENDSVCDKWGCGFNPYALGAQDYYGRGAAGGFEVDTTAPFTVVTQFRTDDNTTTGALAEIRRLYIQGGKVIQNAVVTAGNTSADSLTDSLCDTTSSWYAGFGGMERMGESLGRGMVLAMSIWNDASEYMQWLDGEDAGPCNATEGAPAFIEEHTPGTSVTFSNLRWGDIGSTFRGTE</sequence>
<keyword evidence="8 10" id="KW-0624">Polysaccharide degradation</keyword>
<proteinExistence type="inferred from homology"/>
<comment type="similarity">
    <text evidence="2 10">Belongs to the glycosyl hydrolase 7 (cellulase C) family.</text>
</comment>
<keyword evidence="6" id="KW-0119">Carbohydrate metabolism</keyword>
<evidence type="ECO:0000256" key="5">
    <source>
        <dbReference type="ARBA" id="ARBA00023180"/>
    </source>
</evidence>
<keyword evidence="5" id="KW-0325">Glycoprotein</keyword>
<dbReference type="Gene3D" id="2.70.100.10">
    <property type="entry name" value="Glycoside hydrolase, family 7, domain"/>
    <property type="match status" value="1"/>
</dbReference>
<evidence type="ECO:0000256" key="2">
    <source>
        <dbReference type="ARBA" id="ARBA00006044"/>
    </source>
</evidence>
<dbReference type="GO" id="GO:0030245">
    <property type="term" value="P:cellulose catabolic process"/>
    <property type="evidence" value="ECO:0007669"/>
    <property type="project" value="UniProtKB-KW"/>
</dbReference>
<dbReference type="InterPro" id="IPR037019">
    <property type="entry name" value="Glyco_hydro_7_sf"/>
</dbReference>
<keyword evidence="11" id="KW-0732">Signal</keyword>
<feature type="chain" id="PRO_5031041735" description="Glucanase" evidence="11">
    <location>
        <begin position="22"/>
        <end position="453"/>
    </location>
</feature>
<feature type="signal peptide" evidence="11">
    <location>
        <begin position="1"/>
        <end position="21"/>
    </location>
</feature>
<evidence type="ECO:0000313" key="13">
    <source>
        <dbReference type="Proteomes" id="UP000654913"/>
    </source>
</evidence>
<reference evidence="12" key="2">
    <citation type="submission" date="2021-02" db="EMBL/GenBank/DDBJ databases">
        <title>Aspergillus puulaauensis MK2 genome sequence.</title>
        <authorList>
            <person name="Futagami T."/>
            <person name="Mori K."/>
            <person name="Kadooka C."/>
            <person name="Tanaka T."/>
        </authorList>
    </citation>
    <scope>NUCLEOTIDE SEQUENCE</scope>
    <source>
        <strain evidence="12">MK2</strain>
    </source>
</reference>
<dbReference type="GeneID" id="64973230"/>
<evidence type="ECO:0000256" key="4">
    <source>
        <dbReference type="ARBA" id="ARBA00023001"/>
    </source>
</evidence>
<evidence type="ECO:0000256" key="6">
    <source>
        <dbReference type="ARBA" id="ARBA00023277"/>
    </source>
</evidence>
<dbReference type="Proteomes" id="UP000654913">
    <property type="component" value="Chromosome 3"/>
</dbReference>
<dbReference type="PANTHER" id="PTHR33753:SF1">
    <property type="entry name" value="ENDO-BETA-1,4-GLUCANASE CELB"/>
    <property type="match status" value="1"/>
</dbReference>
<keyword evidence="3 10" id="KW-0378">Hydrolase</keyword>
<evidence type="ECO:0000256" key="3">
    <source>
        <dbReference type="ARBA" id="ARBA00022801"/>
    </source>
</evidence>
<gene>
    <name evidence="12" type="ORF">APUU_31450A</name>
</gene>
<dbReference type="GO" id="GO:0008810">
    <property type="term" value="F:cellulase activity"/>
    <property type="evidence" value="ECO:0007669"/>
    <property type="project" value="UniProtKB-EC"/>
</dbReference>
<dbReference type="InterPro" id="IPR001722">
    <property type="entry name" value="Glyco_hydro_7"/>
</dbReference>
<dbReference type="CDD" id="cd07999">
    <property type="entry name" value="GH7_CBH_EG"/>
    <property type="match status" value="1"/>
</dbReference>
<dbReference type="Pfam" id="PF00840">
    <property type="entry name" value="Glyco_hydro_7"/>
    <property type="match status" value="1"/>
</dbReference>
<accession>A0A7R7XKM7</accession>
<keyword evidence="4 10" id="KW-0136">Cellulose degradation</keyword>
<dbReference type="KEGG" id="apuu:APUU_31450A"/>
<comment type="catalytic activity">
    <reaction evidence="1">
        <text>Endohydrolysis of (1-&gt;4)-beta-D-glucosidic linkages in cellulose, lichenin and cereal beta-D-glucans.</text>
        <dbReference type="EC" id="3.2.1.4"/>
    </reaction>
</comment>
<dbReference type="EMBL" id="AP024445">
    <property type="protein sequence ID" value="BCS23225.1"/>
    <property type="molecule type" value="Genomic_DNA"/>
</dbReference>
<dbReference type="PRINTS" id="PR00734">
    <property type="entry name" value="GLHYDRLASE7"/>
</dbReference>
<evidence type="ECO:0000256" key="11">
    <source>
        <dbReference type="SAM" id="SignalP"/>
    </source>
</evidence>
<organism evidence="12 13">
    <name type="scientific">Aspergillus puulaauensis</name>
    <dbReference type="NCBI Taxonomy" id="1220207"/>
    <lineage>
        <taxon>Eukaryota</taxon>
        <taxon>Fungi</taxon>
        <taxon>Dikarya</taxon>
        <taxon>Ascomycota</taxon>
        <taxon>Pezizomycotina</taxon>
        <taxon>Eurotiomycetes</taxon>
        <taxon>Eurotiomycetidae</taxon>
        <taxon>Eurotiales</taxon>
        <taxon>Aspergillaceae</taxon>
        <taxon>Aspergillus</taxon>
    </lineage>
</organism>
<evidence type="ECO:0000313" key="12">
    <source>
        <dbReference type="EMBL" id="BCS23225.1"/>
    </source>
</evidence>
<dbReference type="PANTHER" id="PTHR33753">
    <property type="entry name" value="1,4-BETA-D-GLUCAN CELLOBIOHYDROLASE B"/>
    <property type="match status" value="1"/>
</dbReference>
<reference evidence="12" key="1">
    <citation type="submission" date="2021-01" db="EMBL/GenBank/DDBJ databases">
        <authorList>
            <consortium name="Aspergillus puulaauensis MK2 genome sequencing consortium"/>
            <person name="Kazuki M."/>
            <person name="Futagami T."/>
        </authorList>
    </citation>
    <scope>NUCLEOTIDE SEQUENCE</scope>
    <source>
        <strain evidence="12">MK2</strain>
    </source>
</reference>
<protein>
    <recommendedName>
        <fullName evidence="10">Glucanase</fullName>
        <ecNumber evidence="10">3.2.1.-</ecNumber>
    </recommendedName>
</protein>
<evidence type="ECO:0000256" key="7">
    <source>
        <dbReference type="ARBA" id="ARBA00023295"/>
    </source>
</evidence>
<comment type="function">
    <text evidence="9">Has endoglucanase activity on substrates containing beta-1,4 glycosidic bonds, like in carboxymethylcellulose (CMC), hydroxyethylcellulose (HEC) and beta-glucan. Involved in the degradation of complex natural cellulosic substrates.</text>
</comment>
<keyword evidence="7 10" id="KW-0326">Glycosidase</keyword>
<dbReference type="SUPFAM" id="SSF49899">
    <property type="entry name" value="Concanavalin A-like lectins/glucanases"/>
    <property type="match status" value="1"/>
</dbReference>
<dbReference type="EC" id="3.2.1.-" evidence="10"/>
<dbReference type="InterPro" id="IPR013320">
    <property type="entry name" value="ConA-like_dom_sf"/>
</dbReference>
<name>A0A7R7XKM7_9EURO</name>
<dbReference type="OrthoDB" id="412382at2759"/>
<evidence type="ECO:0000256" key="9">
    <source>
        <dbReference type="ARBA" id="ARBA00025192"/>
    </source>
</evidence>